<dbReference type="OrthoDB" id="9782134at2"/>
<dbReference type="InterPro" id="IPR006674">
    <property type="entry name" value="HD_domain"/>
</dbReference>
<dbReference type="Pfam" id="PF01966">
    <property type="entry name" value="HD"/>
    <property type="match status" value="1"/>
</dbReference>
<evidence type="ECO:0000313" key="9">
    <source>
        <dbReference type="Proteomes" id="UP000191200"/>
    </source>
</evidence>
<organism evidence="8 9">
    <name type="scientific">Vagococcus teuberi</name>
    <dbReference type="NCBI Taxonomy" id="519472"/>
    <lineage>
        <taxon>Bacteria</taxon>
        <taxon>Bacillati</taxon>
        <taxon>Bacillota</taxon>
        <taxon>Bacilli</taxon>
        <taxon>Lactobacillales</taxon>
        <taxon>Enterococcaceae</taxon>
        <taxon>Vagococcus</taxon>
    </lineage>
</organism>
<evidence type="ECO:0000256" key="6">
    <source>
        <dbReference type="ARBA" id="ARBA00049417"/>
    </source>
</evidence>
<evidence type="ECO:0000256" key="4">
    <source>
        <dbReference type="ARBA" id="ARBA00022801"/>
    </source>
</evidence>
<keyword evidence="5" id="KW-0408">Iron</keyword>
<dbReference type="EMBL" id="CP017267">
    <property type="protein sequence ID" value="APB31668.1"/>
    <property type="molecule type" value="Genomic_DNA"/>
</dbReference>
<dbReference type="SMART" id="SM00471">
    <property type="entry name" value="HDc"/>
    <property type="match status" value="1"/>
</dbReference>
<dbReference type="CDD" id="cd00077">
    <property type="entry name" value="HDc"/>
    <property type="match status" value="1"/>
</dbReference>
<dbReference type="PANTHER" id="PTHR35795">
    <property type="entry name" value="SLR1885 PROTEIN"/>
    <property type="match status" value="1"/>
</dbReference>
<dbReference type="InterPro" id="IPR003607">
    <property type="entry name" value="HD/PDEase_dom"/>
</dbReference>
<evidence type="ECO:0000256" key="3">
    <source>
        <dbReference type="ARBA" id="ARBA00022741"/>
    </source>
</evidence>
<keyword evidence="3" id="KW-0547">Nucleotide-binding</keyword>
<sequence length="199" mass="22958">MTTELVYSKQYTDLTREDLMQKVSEQMSDKRFQHVLRVEKKALELANNYQIDKEKASIAALTHDYAKERPDEEMIDIIQNEGFSSELLEYGNAIWHGILGAYLVKTELGITDQEILDAITLHTTGAKEMSDLAKVIYVADYIEDGRDFPGVVEARESAERSLDEAVSYETYHTLTYLLKSKKKIYPKTLETYNYWVVSH</sequence>
<dbReference type="AlphaFoldDB" id="A0A1J0A6W4"/>
<dbReference type="PANTHER" id="PTHR35795:SF1">
    <property type="entry name" value="BIS(5'-NUCLEOSYL)-TETRAPHOSPHATASE, SYMMETRICAL"/>
    <property type="match status" value="1"/>
</dbReference>
<evidence type="ECO:0000259" key="7">
    <source>
        <dbReference type="SMART" id="SM00471"/>
    </source>
</evidence>
<dbReference type="GO" id="GO:0046872">
    <property type="term" value="F:metal ion binding"/>
    <property type="evidence" value="ECO:0007669"/>
    <property type="project" value="UniProtKB-KW"/>
</dbReference>
<evidence type="ECO:0000256" key="1">
    <source>
        <dbReference type="ARBA" id="ARBA00012506"/>
    </source>
</evidence>
<feature type="domain" description="HD/PDEase" evidence="7">
    <location>
        <begin position="27"/>
        <end position="154"/>
    </location>
</feature>
<proteinExistence type="predicted"/>
<dbReference type="Proteomes" id="UP000191200">
    <property type="component" value="Chromosome"/>
</dbReference>
<dbReference type="KEGG" id="vte:BHY08_07410"/>
<dbReference type="GO" id="GO:0000166">
    <property type="term" value="F:nucleotide binding"/>
    <property type="evidence" value="ECO:0007669"/>
    <property type="project" value="UniProtKB-KW"/>
</dbReference>
<dbReference type="Gene3D" id="1.10.3210.10">
    <property type="entry name" value="Hypothetical protein af1432"/>
    <property type="match status" value="1"/>
</dbReference>
<dbReference type="EC" id="3.6.1.41" evidence="1"/>
<name>A0A1J0A6W4_9ENTE</name>
<dbReference type="STRING" id="519472.BHY08_07410"/>
<comment type="catalytic activity">
    <reaction evidence="6">
        <text>P(1),P(4)-bis(5'-adenosyl) tetraphosphate + H2O = 2 ADP + 2 H(+)</text>
        <dbReference type="Rhea" id="RHEA:24252"/>
        <dbReference type="ChEBI" id="CHEBI:15377"/>
        <dbReference type="ChEBI" id="CHEBI:15378"/>
        <dbReference type="ChEBI" id="CHEBI:58141"/>
        <dbReference type="ChEBI" id="CHEBI:456216"/>
        <dbReference type="EC" id="3.6.1.41"/>
    </reaction>
</comment>
<reference evidence="8 9" key="1">
    <citation type="submission" date="2016-09" db="EMBL/GenBank/DDBJ databases">
        <title>Vagococcus teuberi sp. nov., isolated from the Malian artisanal sour milk fene.</title>
        <authorList>
            <person name="Wullschleger S."/>
            <person name="Seifert C."/>
            <person name="Baumgartner S."/>
            <person name="Lacroix C."/>
            <person name="Bonfoh B."/>
            <person name="Stevens M.J."/>
            <person name="Meile L."/>
        </authorList>
    </citation>
    <scope>NUCLEOTIDE SEQUENCE [LARGE SCALE GENOMIC DNA]</scope>
    <source>
        <strain evidence="8 9">DSM 21459</strain>
    </source>
</reference>
<keyword evidence="2" id="KW-0479">Metal-binding</keyword>
<dbReference type="SUPFAM" id="SSF109604">
    <property type="entry name" value="HD-domain/PDEase-like"/>
    <property type="match status" value="1"/>
</dbReference>
<evidence type="ECO:0000313" key="8">
    <source>
        <dbReference type="EMBL" id="APB31668.1"/>
    </source>
</evidence>
<keyword evidence="4" id="KW-0378">Hydrolase</keyword>
<protein>
    <recommendedName>
        <fullName evidence="1">bis(5'-nucleosyl)-tetraphosphatase (symmetrical)</fullName>
        <ecNumber evidence="1">3.6.1.41</ecNumber>
    </recommendedName>
</protein>
<dbReference type="GO" id="GO:0008803">
    <property type="term" value="F:bis(5'-nucleosyl)-tetraphosphatase (symmetrical) activity"/>
    <property type="evidence" value="ECO:0007669"/>
    <property type="project" value="UniProtKB-EC"/>
</dbReference>
<dbReference type="InterPro" id="IPR051094">
    <property type="entry name" value="Diverse_Catalytic_Enzymes"/>
</dbReference>
<evidence type="ECO:0000256" key="2">
    <source>
        <dbReference type="ARBA" id="ARBA00022723"/>
    </source>
</evidence>
<evidence type="ECO:0000256" key="5">
    <source>
        <dbReference type="ARBA" id="ARBA00023004"/>
    </source>
</evidence>
<gene>
    <name evidence="8" type="ORF">BHY08_07410</name>
</gene>
<keyword evidence="9" id="KW-1185">Reference proteome</keyword>
<accession>A0A1J0A6W4</accession>
<dbReference type="InterPro" id="IPR005249">
    <property type="entry name" value="YqeK"/>
</dbReference>
<dbReference type="NCBIfam" id="TIGR00488">
    <property type="entry name" value="bis(5'-nucleosyl)-tetraphosphatase (symmetrical) YqeK"/>
    <property type="match status" value="1"/>
</dbReference>
<dbReference type="RefSeq" id="WP_071457262.1">
    <property type="nucleotide sequence ID" value="NZ_CABJEN010000001.1"/>
</dbReference>